<name>A0ABU8RYH1_9SPHN</name>
<keyword evidence="3" id="KW-1185">Reference proteome</keyword>
<evidence type="ECO:0000313" key="3">
    <source>
        <dbReference type="Proteomes" id="UP001361239"/>
    </source>
</evidence>
<evidence type="ECO:0000313" key="2">
    <source>
        <dbReference type="EMBL" id="MEJ5978134.1"/>
    </source>
</evidence>
<reference evidence="2 3" key="1">
    <citation type="submission" date="2024-03" db="EMBL/GenBank/DDBJ databases">
        <authorList>
            <person name="Jo J.-H."/>
        </authorList>
    </citation>
    <scope>NUCLEOTIDE SEQUENCE [LARGE SCALE GENOMIC DNA]</scope>
    <source>
        <strain evidence="2 3">PS1R-30</strain>
    </source>
</reference>
<evidence type="ECO:0000256" key="1">
    <source>
        <dbReference type="SAM" id="MobiDB-lite"/>
    </source>
</evidence>
<gene>
    <name evidence="2" type="ORF">WG901_15890</name>
</gene>
<dbReference type="RefSeq" id="WP_339588073.1">
    <property type="nucleotide sequence ID" value="NZ_JBBHJZ010000003.1"/>
</dbReference>
<feature type="region of interest" description="Disordered" evidence="1">
    <location>
        <begin position="89"/>
        <end position="117"/>
    </location>
</feature>
<dbReference type="Proteomes" id="UP001361239">
    <property type="component" value="Unassembled WGS sequence"/>
</dbReference>
<sequence length="117" mass="12448">MLRSLPSLTLVRLWAAVLLATIGLQALDAAPPSLERRSGSAFSASTQEVALYVQRGERVQRQAVAPQPIVPFSTPVAVTPARTAELAVLPAPRPDSTGPPAFEFRSWNAAPRAPPRA</sequence>
<comment type="caution">
    <text evidence="2">The sequence shown here is derived from an EMBL/GenBank/DDBJ whole genome shotgun (WGS) entry which is preliminary data.</text>
</comment>
<accession>A0ABU8RYH1</accession>
<protein>
    <submittedName>
        <fullName evidence="2">Uncharacterized protein</fullName>
    </submittedName>
</protein>
<dbReference type="EMBL" id="JBBHJZ010000003">
    <property type="protein sequence ID" value="MEJ5978134.1"/>
    <property type="molecule type" value="Genomic_DNA"/>
</dbReference>
<proteinExistence type="predicted"/>
<organism evidence="2 3">
    <name type="scientific">Novosphingobium anseongense</name>
    <dbReference type="NCBI Taxonomy" id="3133436"/>
    <lineage>
        <taxon>Bacteria</taxon>
        <taxon>Pseudomonadati</taxon>
        <taxon>Pseudomonadota</taxon>
        <taxon>Alphaproteobacteria</taxon>
        <taxon>Sphingomonadales</taxon>
        <taxon>Sphingomonadaceae</taxon>
        <taxon>Novosphingobium</taxon>
    </lineage>
</organism>